<accession>D7LB28</accession>
<reference evidence="2" key="1">
    <citation type="journal article" date="2011" name="Nat. Genet.">
        <title>The Arabidopsis lyrata genome sequence and the basis of rapid genome size change.</title>
        <authorList>
            <person name="Hu T.T."/>
            <person name="Pattyn P."/>
            <person name="Bakker E.G."/>
            <person name="Cao J."/>
            <person name="Cheng J.-F."/>
            <person name="Clark R.M."/>
            <person name="Fahlgren N."/>
            <person name="Fawcett J.A."/>
            <person name="Grimwood J."/>
            <person name="Gundlach H."/>
            <person name="Haberer G."/>
            <person name="Hollister J.D."/>
            <person name="Ossowski S."/>
            <person name="Ottilar R.P."/>
            <person name="Salamov A.A."/>
            <person name="Schneeberger K."/>
            <person name="Spannagl M."/>
            <person name="Wang X."/>
            <person name="Yang L."/>
            <person name="Nasrallah M.E."/>
            <person name="Bergelson J."/>
            <person name="Carrington J.C."/>
            <person name="Gaut B.S."/>
            <person name="Schmutz J."/>
            <person name="Mayer K.F.X."/>
            <person name="Van de Peer Y."/>
            <person name="Grigoriev I.V."/>
            <person name="Nordborg M."/>
            <person name="Weigel D."/>
            <person name="Guo Y.-L."/>
        </authorList>
    </citation>
    <scope>NUCLEOTIDE SEQUENCE [LARGE SCALE GENOMIC DNA]</scope>
    <source>
        <strain evidence="2">cv. MN47</strain>
    </source>
</reference>
<keyword evidence="2" id="KW-1185">Reference proteome</keyword>
<sequence length="116" mass="12890">MGLLSLNRRSGCWRLRRKLVVLQWVFVVWRGAQRGKGSEGLGELRLLDSLYFLIPPPQLKSYDSGISAISPGEKKKESLPQNRFVKVAGFPGELWWVGASAGKELGQKQVSSVYGS</sequence>
<dbReference type="AlphaFoldDB" id="D7LB28"/>
<proteinExistence type="predicted"/>
<dbReference type="HOGENOM" id="CLU_2100218_0_0_1"/>
<evidence type="ECO:0000313" key="2">
    <source>
        <dbReference type="Proteomes" id="UP000008694"/>
    </source>
</evidence>
<evidence type="ECO:0000313" key="1">
    <source>
        <dbReference type="EMBL" id="EFH62098.1"/>
    </source>
</evidence>
<organism evidence="2">
    <name type="scientific">Arabidopsis lyrata subsp. lyrata</name>
    <name type="common">Lyre-leaved rock-cress</name>
    <dbReference type="NCBI Taxonomy" id="81972"/>
    <lineage>
        <taxon>Eukaryota</taxon>
        <taxon>Viridiplantae</taxon>
        <taxon>Streptophyta</taxon>
        <taxon>Embryophyta</taxon>
        <taxon>Tracheophyta</taxon>
        <taxon>Spermatophyta</taxon>
        <taxon>Magnoliopsida</taxon>
        <taxon>eudicotyledons</taxon>
        <taxon>Gunneridae</taxon>
        <taxon>Pentapetalae</taxon>
        <taxon>rosids</taxon>
        <taxon>malvids</taxon>
        <taxon>Brassicales</taxon>
        <taxon>Brassicaceae</taxon>
        <taxon>Camelineae</taxon>
        <taxon>Arabidopsis</taxon>
    </lineage>
</organism>
<dbReference type="Gramene" id="Al_scaffold_0003_3143">
    <property type="protein sequence ID" value="Al_scaffold_0003_3143"/>
    <property type="gene ID" value="Al_scaffold_0003_3143"/>
</dbReference>
<protein>
    <submittedName>
        <fullName evidence="1">Predicted protein</fullName>
    </submittedName>
</protein>
<dbReference type="Proteomes" id="UP000008694">
    <property type="component" value="Unassembled WGS sequence"/>
</dbReference>
<dbReference type="EMBL" id="GL348715">
    <property type="protein sequence ID" value="EFH62098.1"/>
    <property type="molecule type" value="Genomic_DNA"/>
</dbReference>
<name>D7LB28_ARALL</name>
<gene>
    <name evidence="1" type="ORF">ARALYDRAFT_673946</name>
</gene>